<dbReference type="AlphaFoldDB" id="A0A1L7N7K4"/>
<dbReference type="Proteomes" id="UP000218731">
    <property type="component" value="Chromosome 1"/>
</dbReference>
<name>A0A1L7N7K4_PSEPU</name>
<reference evidence="2 3" key="1">
    <citation type="submission" date="2015-11" db="EMBL/GenBank/DDBJ databases">
        <title>Complete genome sequencing of a biphenyl-degrading bacterium, Pseudomonas putida KF715 (=NBRC110667).</title>
        <authorList>
            <person name="Suenaga H."/>
            <person name="Fujihara N."/>
            <person name="Watanabe T."/>
            <person name="Hirose J."/>
            <person name="Kimura N."/>
            <person name="Yamazoe A."/>
            <person name="Hosoyama A."/>
            <person name="Shimodaira J."/>
            <person name="Furukawa K."/>
        </authorList>
    </citation>
    <scope>NUCLEOTIDE SEQUENCE [LARGE SCALE GENOMIC DNA]</scope>
    <source>
        <strain evidence="2 3">KF715</strain>
    </source>
</reference>
<sequence>MNHRHTSKTLSQSAIALQIEDLVGAVERSEGTVQSVTASGTVKRTKLSRYFENLAQMLELVSHNDDYHYGPHLRLFQQACYDVGVEHSSLAGIISFDEETSQYRDYTDTLNRLAEHIRQLTHERSYRRRRDDAAYQRRQQSREVAEYVDRVLDRYATTLVVRVNLYYRSVAQARLRVEHVFADLQRLIRARERNPIFDHETGYICRVEQGKRRGFHLHAAFFFNGAMVRGDIYKAQQIGALWEQITRGRGSYDSCNHDKAQYGDKGGIGMIHRSNERTRGNVHLAMDYLTKRSQHLSLRPKGAKCLRKGQAQTDFRKCKCSG</sequence>
<gene>
    <name evidence="2" type="ORF">KF715C_ch8330</name>
</gene>
<feature type="domain" description="YagK/YfjJ C-terminal" evidence="1">
    <location>
        <begin position="152"/>
        <end position="229"/>
    </location>
</feature>
<dbReference type="RefSeq" id="WP_096425576.1">
    <property type="nucleotide sequence ID" value="NZ_AP015029.1"/>
</dbReference>
<proteinExistence type="predicted"/>
<organism evidence="2 3">
    <name type="scientific">Pseudomonas putida</name>
    <name type="common">Arthrobacter siderocapsulatus</name>
    <dbReference type="NCBI Taxonomy" id="303"/>
    <lineage>
        <taxon>Bacteria</taxon>
        <taxon>Pseudomonadati</taxon>
        <taxon>Pseudomonadota</taxon>
        <taxon>Gammaproteobacteria</taxon>
        <taxon>Pseudomonadales</taxon>
        <taxon>Pseudomonadaceae</taxon>
        <taxon>Pseudomonas</taxon>
    </lineage>
</organism>
<dbReference type="InterPro" id="IPR057271">
    <property type="entry name" value="YagK_YfjJ_C"/>
</dbReference>
<evidence type="ECO:0000313" key="2">
    <source>
        <dbReference type="EMBL" id="BAW21406.1"/>
    </source>
</evidence>
<evidence type="ECO:0000259" key="1">
    <source>
        <dbReference type="Pfam" id="PF11726"/>
    </source>
</evidence>
<evidence type="ECO:0000313" key="3">
    <source>
        <dbReference type="Proteomes" id="UP000218731"/>
    </source>
</evidence>
<accession>A0A1L7N7K4</accession>
<dbReference type="Pfam" id="PF11726">
    <property type="entry name" value="YagK_YfjJ_C"/>
    <property type="match status" value="1"/>
</dbReference>
<dbReference type="EMBL" id="AP015029">
    <property type="protein sequence ID" value="BAW21406.1"/>
    <property type="molecule type" value="Genomic_DNA"/>
</dbReference>
<protein>
    <recommendedName>
        <fullName evidence="1">YagK/YfjJ C-terminal domain-containing protein</fullName>
    </recommendedName>
</protein>